<name>Q175Z0_AEDAE</name>
<feature type="chain" id="PRO_5014307639" evidence="1">
    <location>
        <begin position="22"/>
        <end position="175"/>
    </location>
</feature>
<evidence type="ECO:0000256" key="1">
    <source>
        <dbReference type="SAM" id="SignalP"/>
    </source>
</evidence>
<reference evidence="2" key="3">
    <citation type="submission" date="2012-09" db="EMBL/GenBank/DDBJ databases">
        <authorList>
            <consortium name="VectorBase"/>
        </authorList>
    </citation>
    <scope>NUCLEOTIDE SEQUENCE</scope>
    <source>
        <strain evidence="2">Liverpool</strain>
    </source>
</reference>
<dbReference type="HOGENOM" id="CLU_1541348_0_0_1"/>
<sequence length="175" mass="19975">MPLSVKCVVIVCVFVAQLVRASYVTINSYRLDPETDPSVYKTGTLRVTKKSRNLVVVSGTWELLQNMGEDVECVHSVFRKSELSGQYKKFMESKQAFCEYFNKDMIFLPKIREVSNLPEPGICPLPKGNYTVENYTYELQEALPMPPGDYLLIARFIKNGNQLLIGLEWSITVHQ</sequence>
<reference evidence="2" key="1">
    <citation type="submission" date="2005-10" db="EMBL/GenBank/DDBJ databases">
        <authorList>
            <person name="Loftus B.J."/>
            <person name="Nene V.M."/>
            <person name="Hannick L.I."/>
            <person name="Bidwell S."/>
            <person name="Haas B."/>
            <person name="Amedeo P."/>
            <person name="Orvis J."/>
            <person name="Wortman J.R."/>
            <person name="White O.R."/>
            <person name="Salzberg S."/>
            <person name="Shumway M."/>
            <person name="Koo H."/>
            <person name="Zhao Y."/>
            <person name="Holmes M."/>
            <person name="Miller J."/>
            <person name="Schatz M."/>
            <person name="Pop M."/>
            <person name="Pai G."/>
            <person name="Utterback T."/>
            <person name="Rogers Y.-H."/>
            <person name="Kravitz S."/>
            <person name="Fraser C.M."/>
        </authorList>
    </citation>
    <scope>NUCLEOTIDE SEQUENCE</scope>
    <source>
        <strain evidence="2">Liverpool</strain>
    </source>
</reference>
<dbReference type="InterPro" id="IPR010512">
    <property type="entry name" value="DUF1091"/>
</dbReference>
<evidence type="ECO:0000313" key="3">
    <source>
        <dbReference type="Proteomes" id="UP000682892"/>
    </source>
</evidence>
<dbReference type="PANTHER" id="PTHR21112">
    <property type="entry name" value="CHEMOSENSORY PROTEIN A 29A-RELATED"/>
    <property type="match status" value="1"/>
</dbReference>
<feature type="signal peptide" evidence="1">
    <location>
        <begin position="1"/>
        <end position="21"/>
    </location>
</feature>
<dbReference type="PhylomeDB" id="Q175Z0"/>
<dbReference type="VEuPathDB" id="VectorBase:AAEL006503"/>
<dbReference type="STRING" id="7159.Q175Z0"/>
<accession>Q175Z0</accession>
<dbReference type="PANTHER" id="PTHR21112:SF13">
    <property type="entry name" value="CHEMOSENSORY PROTEIN A 7A"/>
    <property type="match status" value="1"/>
</dbReference>
<proteinExistence type="predicted"/>
<reference evidence="2" key="2">
    <citation type="journal article" date="2007" name="Science">
        <title>Genome sequence of Aedes aegypti, a major arbovirus vector.</title>
        <authorList>
            <person name="Nene V."/>
            <person name="Wortman J.R."/>
            <person name="Lawson D."/>
            <person name="Haas B."/>
            <person name="Kodira C."/>
            <person name="Tu Z.J."/>
            <person name="Loftus B."/>
            <person name="Xi Z."/>
            <person name="Megy K."/>
            <person name="Grabherr M."/>
            <person name="Ren Q."/>
            <person name="Zdobnov E.M."/>
            <person name="Lobo N.F."/>
            <person name="Campbell K.S."/>
            <person name="Brown S.E."/>
            <person name="Bonaldo M.F."/>
            <person name="Zhu J."/>
            <person name="Sinkins S.P."/>
            <person name="Hogenkamp D.G."/>
            <person name="Amedeo P."/>
            <person name="Arensburger P."/>
            <person name="Atkinson P.W."/>
            <person name="Bidwell S."/>
            <person name="Biedler J."/>
            <person name="Birney E."/>
            <person name="Bruggner R.V."/>
            <person name="Costas J."/>
            <person name="Coy M.R."/>
            <person name="Crabtree J."/>
            <person name="Crawford M."/>
            <person name="Debruyn B."/>
            <person name="Decaprio D."/>
            <person name="Eiglmeier K."/>
            <person name="Eisenstadt E."/>
            <person name="El-Dorry H."/>
            <person name="Gelbart W.M."/>
            <person name="Gomes S.L."/>
            <person name="Hammond M."/>
            <person name="Hannick L.I."/>
            <person name="Hogan J.R."/>
            <person name="Holmes M.H."/>
            <person name="Jaffe D."/>
            <person name="Johnston J.S."/>
            <person name="Kennedy R.C."/>
            <person name="Koo H."/>
            <person name="Kravitz S."/>
            <person name="Kriventseva E.V."/>
            <person name="Kulp D."/>
            <person name="Labutti K."/>
            <person name="Lee E."/>
            <person name="Li S."/>
            <person name="Lovin D.D."/>
            <person name="Mao C."/>
            <person name="Mauceli E."/>
            <person name="Menck C.F."/>
            <person name="Miller J.R."/>
            <person name="Montgomery P."/>
            <person name="Mori A."/>
            <person name="Nascimento A.L."/>
            <person name="Naveira H.F."/>
            <person name="Nusbaum C."/>
            <person name="O'leary S."/>
            <person name="Orvis J."/>
            <person name="Pertea M."/>
            <person name="Quesneville H."/>
            <person name="Reidenbach K.R."/>
            <person name="Rogers Y.H."/>
            <person name="Roth C.W."/>
            <person name="Schneider J.R."/>
            <person name="Schatz M."/>
            <person name="Shumway M."/>
            <person name="Stanke M."/>
            <person name="Stinson E.O."/>
            <person name="Tubio J.M."/>
            <person name="Vanzee J.P."/>
            <person name="Verjovski-Almeida S."/>
            <person name="Werner D."/>
            <person name="White O."/>
            <person name="Wyder S."/>
            <person name="Zeng Q."/>
            <person name="Zhao Q."/>
            <person name="Zhao Y."/>
            <person name="Hill C.A."/>
            <person name="Raikhel A.S."/>
            <person name="Soares M.B."/>
            <person name="Knudson D.L."/>
            <person name="Lee N.H."/>
            <person name="Galagan J."/>
            <person name="Salzberg S.L."/>
            <person name="Paulsen I.T."/>
            <person name="Dimopoulos G."/>
            <person name="Collins F.H."/>
            <person name="Birren B."/>
            <person name="Fraser-Liggett C.M."/>
            <person name="Severson D.W."/>
        </authorList>
    </citation>
    <scope>NUCLEOTIDE SEQUENCE [LARGE SCALE GENOMIC DNA]</scope>
    <source>
        <strain evidence="2">Liverpool</strain>
    </source>
</reference>
<dbReference type="OMA" id="SERMFLP"/>
<gene>
    <name evidence="2" type="ORF">AaeL_AAEL006504</name>
</gene>
<dbReference type="Proteomes" id="UP000682892">
    <property type="component" value="Unassembled WGS sequence"/>
</dbReference>
<dbReference type="PaxDb" id="7159-AAEL006504-PA"/>
<keyword evidence="1" id="KW-0732">Signal</keyword>
<organism evidence="2 3">
    <name type="scientific">Aedes aegypti</name>
    <name type="common">Yellowfever mosquito</name>
    <name type="synonym">Culex aegypti</name>
    <dbReference type="NCBI Taxonomy" id="7159"/>
    <lineage>
        <taxon>Eukaryota</taxon>
        <taxon>Metazoa</taxon>
        <taxon>Ecdysozoa</taxon>
        <taxon>Arthropoda</taxon>
        <taxon>Hexapoda</taxon>
        <taxon>Insecta</taxon>
        <taxon>Pterygota</taxon>
        <taxon>Neoptera</taxon>
        <taxon>Endopterygota</taxon>
        <taxon>Diptera</taxon>
        <taxon>Nematocera</taxon>
        <taxon>Culicoidea</taxon>
        <taxon>Culicidae</taxon>
        <taxon>Culicinae</taxon>
        <taxon>Aedini</taxon>
        <taxon>Aedes</taxon>
        <taxon>Stegomyia</taxon>
    </lineage>
</organism>
<dbReference type="AlphaFoldDB" id="Q175Z0"/>
<evidence type="ECO:0000313" key="2">
    <source>
        <dbReference type="EMBL" id="EAT41906.1"/>
    </source>
</evidence>
<dbReference type="Pfam" id="PF06477">
    <property type="entry name" value="DUF1091"/>
    <property type="match status" value="1"/>
</dbReference>
<dbReference type="EMBL" id="CH477393">
    <property type="protein sequence ID" value="EAT41906.1"/>
    <property type="molecule type" value="Genomic_DNA"/>
</dbReference>
<protein>
    <submittedName>
        <fullName evidence="2">AAEL006504-PA</fullName>
    </submittedName>
</protein>